<sequence>MEPKVDMNDDKTTVWIDWTKKKVYWFHPTVARTDELFGKRDHEKD</sequence>
<name>A0AA47END2_9CLOT</name>
<gene>
    <name evidence="1" type="ORF">LL038_05955</name>
</gene>
<protein>
    <submittedName>
        <fullName evidence="1">Uncharacterized protein</fullName>
    </submittedName>
</protein>
<organism evidence="1 2">
    <name type="scientific">Clostridium estertheticum</name>
    <dbReference type="NCBI Taxonomy" id="238834"/>
    <lineage>
        <taxon>Bacteria</taxon>
        <taxon>Bacillati</taxon>
        <taxon>Bacillota</taxon>
        <taxon>Clostridia</taxon>
        <taxon>Eubacteriales</taxon>
        <taxon>Clostridiaceae</taxon>
        <taxon>Clostridium</taxon>
    </lineage>
</organism>
<dbReference type="EMBL" id="CP086239">
    <property type="protein sequence ID" value="WAG61788.1"/>
    <property type="molecule type" value="Genomic_DNA"/>
</dbReference>
<evidence type="ECO:0000313" key="1">
    <source>
        <dbReference type="EMBL" id="WAG61788.1"/>
    </source>
</evidence>
<dbReference type="RefSeq" id="WP_216121395.1">
    <property type="nucleotide sequence ID" value="NZ_JAHLDP010000006.1"/>
</dbReference>
<dbReference type="Proteomes" id="UP001164733">
    <property type="component" value="Chromosome"/>
</dbReference>
<evidence type="ECO:0000313" key="2">
    <source>
        <dbReference type="Proteomes" id="UP001164733"/>
    </source>
</evidence>
<proteinExistence type="predicted"/>
<dbReference type="AlphaFoldDB" id="A0AA47END2"/>
<reference evidence="1" key="1">
    <citation type="submission" date="2021-11" db="EMBL/GenBank/DDBJ databases">
        <title>Clostridia strains as spoilage organisms.</title>
        <authorList>
            <person name="Wambui J."/>
            <person name="Stevens M.J.A."/>
            <person name="Stephan R."/>
        </authorList>
    </citation>
    <scope>NUCLEOTIDE SEQUENCE</scope>
    <source>
        <strain evidence="1">CF009</strain>
    </source>
</reference>
<accession>A0AA47END2</accession>